<keyword evidence="2" id="KW-0268">Exocytosis</keyword>
<dbReference type="Pfam" id="PF08596">
    <property type="entry name" value="Lgl_C"/>
    <property type="match status" value="1"/>
</dbReference>
<evidence type="ECO:0000256" key="3">
    <source>
        <dbReference type="PROSITE-ProRule" id="PRU00221"/>
    </source>
</evidence>
<dbReference type="Pfam" id="PF00400">
    <property type="entry name" value="WD40"/>
    <property type="match status" value="1"/>
</dbReference>
<comment type="caution">
    <text evidence="6">The sequence shown here is derived from an EMBL/GenBank/DDBJ whole genome shotgun (WGS) entry which is preliminary data.</text>
</comment>
<dbReference type="PANTHER" id="PTHR10241">
    <property type="entry name" value="LETHAL 2 GIANT LARVAE PROTEIN"/>
    <property type="match status" value="1"/>
</dbReference>
<feature type="compositionally biased region" description="Basic and acidic residues" evidence="4">
    <location>
        <begin position="951"/>
        <end position="970"/>
    </location>
</feature>
<dbReference type="PROSITE" id="PS50082">
    <property type="entry name" value="WD_REPEATS_2"/>
    <property type="match status" value="2"/>
</dbReference>
<dbReference type="InterPro" id="IPR001680">
    <property type="entry name" value="WD40_rpt"/>
</dbReference>
<evidence type="ECO:0000256" key="2">
    <source>
        <dbReference type="ARBA" id="ARBA00022483"/>
    </source>
</evidence>
<dbReference type="EMBL" id="JBBPDW010000014">
    <property type="protein sequence ID" value="KAK7546590.1"/>
    <property type="molecule type" value="Genomic_DNA"/>
</dbReference>
<evidence type="ECO:0000313" key="7">
    <source>
        <dbReference type="Proteomes" id="UP001365128"/>
    </source>
</evidence>
<accession>A0ABR1MEP8</accession>
<dbReference type="SUPFAM" id="SSF50978">
    <property type="entry name" value="WD40 repeat-like"/>
    <property type="match status" value="2"/>
</dbReference>
<feature type="repeat" description="WD" evidence="3">
    <location>
        <begin position="276"/>
        <end position="305"/>
    </location>
</feature>
<name>A0ABR1MEP8_9PEZI</name>
<dbReference type="InterPro" id="IPR036322">
    <property type="entry name" value="WD40_repeat_dom_sf"/>
</dbReference>
<keyword evidence="7" id="KW-1185">Reference proteome</keyword>
<keyword evidence="3" id="KW-0853">WD repeat</keyword>
<evidence type="ECO:0000313" key="6">
    <source>
        <dbReference type="EMBL" id="KAK7546590.1"/>
    </source>
</evidence>
<feature type="repeat" description="WD" evidence="3">
    <location>
        <begin position="509"/>
        <end position="536"/>
    </location>
</feature>
<proteinExistence type="inferred from homology"/>
<feature type="domain" description="Lethal giant larvae (Lgl)-like C-terminal" evidence="5">
    <location>
        <begin position="553"/>
        <end position="943"/>
    </location>
</feature>
<dbReference type="PANTHER" id="PTHR10241:SF25">
    <property type="entry name" value="TOMOSYN, ISOFORM C"/>
    <property type="match status" value="1"/>
</dbReference>
<reference evidence="6 7" key="1">
    <citation type="submission" date="2024-04" db="EMBL/GenBank/DDBJ databases">
        <title>Phyllosticta paracitricarpa is synonymous to the EU quarantine fungus P. citricarpa based on phylogenomic analyses.</title>
        <authorList>
            <consortium name="Lawrence Berkeley National Laboratory"/>
            <person name="Van Ingen-Buijs V.A."/>
            <person name="Van Westerhoven A.C."/>
            <person name="Haridas S."/>
            <person name="Skiadas P."/>
            <person name="Martin F."/>
            <person name="Groenewald J.Z."/>
            <person name="Crous P.W."/>
            <person name="Seidl M.F."/>
        </authorList>
    </citation>
    <scope>NUCLEOTIDE SEQUENCE [LARGE SCALE GENOMIC DNA]</scope>
    <source>
        <strain evidence="6 7">CBS 122670</strain>
    </source>
</reference>
<feature type="region of interest" description="Disordered" evidence="4">
    <location>
        <begin position="951"/>
        <end position="985"/>
    </location>
</feature>
<dbReference type="SMART" id="SM00320">
    <property type="entry name" value="WD40"/>
    <property type="match status" value="5"/>
</dbReference>
<sequence length="1045" mass="113553">MPAGDDVEPAPRQRRNRIELHSETLPTPTTTWPIMSHFLRGKQAGIDNDLSAGLAPDLFMLDEINRFGINSQISQIAYDPVQSLIAVGTKDSQFGCGQIYIFGEGRVRVIFKLPSKASVTTLQFCADKIVCLDSKHDFSVYSLETLKLLASFSPPGNVTALHTDPTLDYAFLGLQNGDVMAYDLDRECLAPFRIPYFWKDFDQRARLSPVITLSLHPRDVGKLLIGYNEGAVVYTFKQNEVQRYFQYHLPAGAPGGDSDPAAAKMARNPRMTQAVWHPTGTFILTGHEDGSIVIWDPKDGKDPKQSRIIMARTLSDTNVHLPGGASTAGTFAPREPILKIAWCANGQDPDNTAILIAGGASSDLPTKGLTLFELGRTPVYNTSPWQALSNHFENPHRQRILPTPPNATVVDFCLIPRESPHFAGAHDPIAVLAILSSGEITSMSFPSGLPISPTNQLHVSMTFVHPFINQFTLSPVDRTRWLGMTERRSRGPAFLKGGVAAKKPLKRFENRNIVTTAHADGTIRLWDAGHGDEIENEAVLQADCARAVGRQENVEVSKLSLAGTTGELAAGLRSGELVIFRWGTNPKVGVEPPPPGDNEAKKLTNIVNRRDPALSEGLLPFTLLDDQNGPVTAVKMSDVGFVAAGFEGGSLVVMDLRGPAIIFHASMADFVKQDKRSSFRKSSSSAPMKAEFPTSIEFSIMTLESDEYSSVCLHVGTNLGRLATFKLLPESDGRYRVEFCGAVALDDRVIRIAPISANSGAPAYATPRAMANLREGIKVNGVLVAVTQSGARIFKPASSKGAHKSWDEFLCDNAAITYLADHGYALVGLFGDGCVRAYTLPALKEIASNPISNTLDPRRFSDATITSSGDILGWVGPAELALVNVWGQGLKLTEKNDDALFNPNMAVPPRPTISNLQWLSGTQYITPADMDLLIAGPDRPPSKRMVAEMRAEERARYDAERQAKVSDAERAAGASGDGASAGQGDSYWAQMTKAINERTERLGLMSDNMDRLENNSAGFANDVQKFVAKQKRGMVMGAMKSKFGF</sequence>
<comment type="similarity">
    <text evidence="1">Belongs to the WD repeat L(2)GL family.</text>
</comment>
<feature type="region of interest" description="Disordered" evidence="4">
    <location>
        <begin position="1"/>
        <end position="28"/>
    </location>
</feature>
<gene>
    <name evidence="6" type="ORF">IWX46DRAFT_599218</name>
</gene>
<protein>
    <submittedName>
        <fullName evidence="6">Lethal giant larvae like, C-terminal-domain-containing protein</fullName>
    </submittedName>
</protein>
<organism evidence="6 7">
    <name type="scientific">Phyllosticta citricarpa</name>
    <dbReference type="NCBI Taxonomy" id="55181"/>
    <lineage>
        <taxon>Eukaryota</taxon>
        <taxon>Fungi</taxon>
        <taxon>Dikarya</taxon>
        <taxon>Ascomycota</taxon>
        <taxon>Pezizomycotina</taxon>
        <taxon>Dothideomycetes</taxon>
        <taxon>Dothideomycetes incertae sedis</taxon>
        <taxon>Botryosphaeriales</taxon>
        <taxon>Phyllostictaceae</taxon>
        <taxon>Phyllosticta</taxon>
    </lineage>
</organism>
<dbReference type="Proteomes" id="UP001365128">
    <property type="component" value="Unassembled WGS sequence"/>
</dbReference>
<dbReference type="Gene3D" id="2.130.10.10">
    <property type="entry name" value="YVTN repeat-like/Quinoprotein amine dehydrogenase"/>
    <property type="match status" value="2"/>
</dbReference>
<evidence type="ECO:0000256" key="1">
    <source>
        <dbReference type="ARBA" id="ARBA00008070"/>
    </source>
</evidence>
<dbReference type="CDD" id="cd15873">
    <property type="entry name" value="R-SNARE_STXBP5_6"/>
    <property type="match status" value="1"/>
</dbReference>
<dbReference type="InterPro" id="IPR013905">
    <property type="entry name" value="Lgl_C_dom"/>
</dbReference>
<evidence type="ECO:0000256" key="4">
    <source>
        <dbReference type="SAM" id="MobiDB-lite"/>
    </source>
</evidence>
<evidence type="ECO:0000259" key="5">
    <source>
        <dbReference type="Pfam" id="PF08596"/>
    </source>
</evidence>
<dbReference type="InterPro" id="IPR015943">
    <property type="entry name" value="WD40/YVTN_repeat-like_dom_sf"/>
</dbReference>